<feature type="region of interest" description="Disordered" evidence="1">
    <location>
        <begin position="1"/>
        <end position="30"/>
    </location>
</feature>
<protein>
    <submittedName>
        <fullName evidence="2">Uncharacterized protein</fullName>
    </submittedName>
</protein>
<proteinExistence type="predicted"/>
<feature type="compositionally biased region" description="Basic residues" evidence="1">
    <location>
        <begin position="9"/>
        <end position="21"/>
    </location>
</feature>
<dbReference type="OrthoDB" id="2322499at2759"/>
<evidence type="ECO:0000256" key="1">
    <source>
        <dbReference type="SAM" id="MobiDB-lite"/>
    </source>
</evidence>
<keyword evidence="3" id="KW-1185">Reference proteome</keyword>
<reference evidence="2" key="1">
    <citation type="journal article" date="2020" name="Nat. Commun.">
        <title>Large-scale genome sequencing of mycorrhizal fungi provides insights into the early evolution of symbiotic traits.</title>
        <authorList>
            <person name="Miyauchi S."/>
            <person name="Kiss E."/>
            <person name="Kuo A."/>
            <person name="Drula E."/>
            <person name="Kohler A."/>
            <person name="Sanchez-Garcia M."/>
            <person name="Morin E."/>
            <person name="Andreopoulos B."/>
            <person name="Barry K.W."/>
            <person name="Bonito G."/>
            <person name="Buee M."/>
            <person name="Carver A."/>
            <person name="Chen C."/>
            <person name="Cichocki N."/>
            <person name="Clum A."/>
            <person name="Culley D."/>
            <person name="Crous P.W."/>
            <person name="Fauchery L."/>
            <person name="Girlanda M."/>
            <person name="Hayes R.D."/>
            <person name="Keri Z."/>
            <person name="LaButti K."/>
            <person name="Lipzen A."/>
            <person name="Lombard V."/>
            <person name="Magnuson J."/>
            <person name="Maillard F."/>
            <person name="Murat C."/>
            <person name="Nolan M."/>
            <person name="Ohm R.A."/>
            <person name="Pangilinan J."/>
            <person name="Pereira M.F."/>
            <person name="Perotto S."/>
            <person name="Peter M."/>
            <person name="Pfister S."/>
            <person name="Riley R."/>
            <person name="Sitrit Y."/>
            <person name="Stielow J.B."/>
            <person name="Szollosi G."/>
            <person name="Zifcakova L."/>
            <person name="Stursova M."/>
            <person name="Spatafora J.W."/>
            <person name="Tedersoo L."/>
            <person name="Vaario L.M."/>
            <person name="Yamada A."/>
            <person name="Yan M."/>
            <person name="Wang P."/>
            <person name="Xu J."/>
            <person name="Bruns T."/>
            <person name="Baldrian P."/>
            <person name="Vilgalys R."/>
            <person name="Dunand C."/>
            <person name="Henrissat B."/>
            <person name="Grigoriev I.V."/>
            <person name="Hibbett D."/>
            <person name="Nagy L.G."/>
            <person name="Martin F.M."/>
        </authorList>
    </citation>
    <scope>NUCLEOTIDE SEQUENCE</scope>
    <source>
        <strain evidence="2">UP504</strain>
    </source>
</reference>
<dbReference type="AlphaFoldDB" id="A0A9P6DY61"/>
<accession>A0A9P6DY61</accession>
<gene>
    <name evidence="2" type="ORF">BS47DRAFT_1342903</name>
</gene>
<name>A0A9P6DY61_9AGAM</name>
<evidence type="ECO:0000313" key="3">
    <source>
        <dbReference type="Proteomes" id="UP000886523"/>
    </source>
</evidence>
<comment type="caution">
    <text evidence="2">The sequence shown here is derived from an EMBL/GenBank/DDBJ whole genome shotgun (WGS) entry which is preliminary data.</text>
</comment>
<organism evidence="2 3">
    <name type="scientific">Hydnum rufescens UP504</name>
    <dbReference type="NCBI Taxonomy" id="1448309"/>
    <lineage>
        <taxon>Eukaryota</taxon>
        <taxon>Fungi</taxon>
        <taxon>Dikarya</taxon>
        <taxon>Basidiomycota</taxon>
        <taxon>Agaricomycotina</taxon>
        <taxon>Agaricomycetes</taxon>
        <taxon>Cantharellales</taxon>
        <taxon>Hydnaceae</taxon>
        <taxon>Hydnum</taxon>
    </lineage>
</organism>
<dbReference type="Proteomes" id="UP000886523">
    <property type="component" value="Unassembled WGS sequence"/>
</dbReference>
<sequence length="99" mass="11327">MGRVEGKASARRRKTSMKKSPTHPFGRPATINDLPVETLLESSNTPVDLYFHEPIDVLHITRTNTFLRQLVSVKSSTPFSYSEKNAWYVIEPLWIDRPA</sequence>
<evidence type="ECO:0000313" key="2">
    <source>
        <dbReference type="EMBL" id="KAF9514585.1"/>
    </source>
</evidence>
<dbReference type="EMBL" id="MU128959">
    <property type="protein sequence ID" value="KAF9514585.1"/>
    <property type="molecule type" value="Genomic_DNA"/>
</dbReference>